<dbReference type="RefSeq" id="WP_104689397.1">
    <property type="nucleotide sequence ID" value="NZ_PNFV01000023.1"/>
</dbReference>
<sequence length="164" mass="19475">HEYLSTSQSIYDLGKRYDIGPRLIAKWIQRYRMEGPNSLKPRRHKRTFTADFKLNVIDYYQTHEESMAEVAVRFDVKTAQISIWRSKFKRDGIKALKPHPKGRLSKVKHTKKQLRHLANKTEVERLKEELAKKDQELYDTKLERDILKKSLTLFGPSKPNRKPK</sequence>
<dbReference type="GO" id="GO:0043565">
    <property type="term" value="F:sequence-specific DNA binding"/>
    <property type="evidence" value="ECO:0007669"/>
    <property type="project" value="InterPro"/>
</dbReference>
<comment type="caution">
    <text evidence="4">The sequence shown here is derived from an EMBL/GenBank/DDBJ whole genome shotgun (WGS) entry which is preliminary data.</text>
</comment>
<gene>
    <name evidence="4" type="ORF">CK797_09025</name>
</gene>
<dbReference type="EMBL" id="PNFV01000023">
    <property type="protein sequence ID" value="PMB81845.1"/>
    <property type="molecule type" value="Genomic_DNA"/>
</dbReference>
<dbReference type="InterPro" id="IPR055247">
    <property type="entry name" value="InsJ-like_HTH"/>
</dbReference>
<organism evidence="4 5">
    <name type="scientific">Limosilactobacillus pontis</name>
    <dbReference type="NCBI Taxonomy" id="35787"/>
    <lineage>
        <taxon>Bacteria</taxon>
        <taxon>Bacillati</taxon>
        <taxon>Bacillota</taxon>
        <taxon>Bacilli</taxon>
        <taxon>Lactobacillales</taxon>
        <taxon>Lactobacillaceae</taxon>
        <taxon>Limosilactobacillus</taxon>
    </lineage>
</organism>
<reference evidence="4 5" key="1">
    <citation type="submission" date="2017-09" db="EMBL/GenBank/DDBJ databases">
        <title>Bacterial strain isolated from the female urinary microbiota.</title>
        <authorList>
            <person name="Thomas-White K."/>
            <person name="Kumar N."/>
            <person name="Forster S."/>
            <person name="Putonti C."/>
            <person name="Lawley T."/>
            <person name="Wolfe A.J."/>
        </authorList>
    </citation>
    <scope>NUCLEOTIDE SEQUENCE [LARGE SCALE GENOMIC DNA]</scope>
    <source>
        <strain evidence="4 5">UMB0683</strain>
    </source>
</reference>
<dbReference type="OrthoDB" id="2326530at2"/>
<dbReference type="InterPro" id="IPR052057">
    <property type="entry name" value="IS150/IS1296_orfA-like"/>
</dbReference>
<feature type="non-terminal residue" evidence="4">
    <location>
        <position position="1"/>
    </location>
</feature>
<proteinExistence type="inferred from homology"/>
<keyword evidence="2" id="KW-0175">Coiled coil</keyword>
<dbReference type="InterPro" id="IPR010921">
    <property type="entry name" value="Trp_repressor/repl_initiator"/>
</dbReference>
<evidence type="ECO:0000313" key="5">
    <source>
        <dbReference type="Proteomes" id="UP000239920"/>
    </source>
</evidence>
<dbReference type="PANTHER" id="PTHR33795:SF1">
    <property type="entry name" value="INSERTION ELEMENT IS150 PROTEIN INSJ"/>
    <property type="match status" value="1"/>
</dbReference>
<dbReference type="AlphaFoldDB" id="A0A2J6NKH8"/>
<dbReference type="PANTHER" id="PTHR33795">
    <property type="entry name" value="INSERTION ELEMENT IS150 PROTEIN INSJ"/>
    <property type="match status" value="1"/>
</dbReference>
<feature type="coiled-coil region" evidence="2">
    <location>
        <begin position="116"/>
        <end position="143"/>
    </location>
</feature>
<accession>A0A2J6NKH8</accession>
<comment type="similarity">
    <text evidence="1">Belongs to the IS150/IS1296 orfA family.</text>
</comment>
<evidence type="ECO:0000259" key="3">
    <source>
        <dbReference type="Pfam" id="PF13518"/>
    </source>
</evidence>
<evidence type="ECO:0000313" key="4">
    <source>
        <dbReference type="EMBL" id="PMB81845.1"/>
    </source>
</evidence>
<feature type="domain" description="Insertion element IS150 protein InsJ-like helix-turn-helix" evidence="3">
    <location>
        <begin position="52"/>
        <end position="103"/>
    </location>
</feature>
<dbReference type="InterPro" id="IPR036388">
    <property type="entry name" value="WH-like_DNA-bd_sf"/>
</dbReference>
<feature type="domain" description="Insertion element IS150 protein InsJ-like helix-turn-helix" evidence="3">
    <location>
        <begin position="9"/>
        <end position="46"/>
    </location>
</feature>
<name>A0A2J6NKH8_9LACO</name>
<dbReference type="Proteomes" id="UP000239920">
    <property type="component" value="Unassembled WGS sequence"/>
</dbReference>
<evidence type="ECO:0000256" key="2">
    <source>
        <dbReference type="SAM" id="Coils"/>
    </source>
</evidence>
<dbReference type="Gene3D" id="1.10.10.10">
    <property type="entry name" value="Winged helix-like DNA-binding domain superfamily/Winged helix DNA-binding domain"/>
    <property type="match status" value="1"/>
</dbReference>
<protein>
    <submittedName>
        <fullName evidence="4">Transposase</fullName>
    </submittedName>
</protein>
<dbReference type="SUPFAM" id="SSF48295">
    <property type="entry name" value="TrpR-like"/>
    <property type="match status" value="2"/>
</dbReference>
<evidence type="ECO:0000256" key="1">
    <source>
        <dbReference type="ARBA" id="ARBA00038232"/>
    </source>
</evidence>
<dbReference type="Pfam" id="PF13518">
    <property type="entry name" value="HTH_28"/>
    <property type="match status" value="2"/>
</dbReference>